<gene>
    <name evidence="2" type="ORF">EC844_10393</name>
</gene>
<dbReference type="EMBL" id="SLVJ01000003">
    <property type="protein sequence ID" value="TCM69148.1"/>
    <property type="molecule type" value="Genomic_DNA"/>
</dbReference>
<feature type="signal peptide" evidence="1">
    <location>
        <begin position="1"/>
        <end position="19"/>
    </location>
</feature>
<protein>
    <submittedName>
        <fullName evidence="2">Uncharacterized protein</fullName>
    </submittedName>
</protein>
<feature type="chain" id="PRO_5020773198" evidence="1">
    <location>
        <begin position="20"/>
        <end position="166"/>
    </location>
</feature>
<evidence type="ECO:0000313" key="2">
    <source>
        <dbReference type="EMBL" id="TCM69148.1"/>
    </source>
</evidence>
<evidence type="ECO:0000256" key="1">
    <source>
        <dbReference type="SAM" id="SignalP"/>
    </source>
</evidence>
<dbReference type="AlphaFoldDB" id="A0A4V2R1N0"/>
<accession>A0A4V2R1N0</accession>
<keyword evidence="1" id="KW-0732">Signal</keyword>
<organism evidence="2 3">
    <name type="scientific">Acinetobacter calcoaceticus</name>
    <dbReference type="NCBI Taxonomy" id="471"/>
    <lineage>
        <taxon>Bacteria</taxon>
        <taxon>Pseudomonadati</taxon>
        <taxon>Pseudomonadota</taxon>
        <taxon>Gammaproteobacteria</taxon>
        <taxon>Moraxellales</taxon>
        <taxon>Moraxellaceae</taxon>
        <taxon>Acinetobacter</taxon>
        <taxon>Acinetobacter calcoaceticus/baumannii complex</taxon>
    </lineage>
</organism>
<evidence type="ECO:0000313" key="3">
    <source>
        <dbReference type="Proteomes" id="UP000294963"/>
    </source>
</evidence>
<comment type="caution">
    <text evidence="2">The sequence shown here is derived from an EMBL/GenBank/DDBJ whole genome shotgun (WGS) entry which is preliminary data.</text>
</comment>
<dbReference type="OrthoDB" id="6713171at2"/>
<reference evidence="2 3" key="1">
    <citation type="submission" date="2019-03" db="EMBL/GenBank/DDBJ databases">
        <title>Genomic analyses of the natural microbiome of Caenorhabditis elegans.</title>
        <authorList>
            <person name="Samuel B."/>
        </authorList>
    </citation>
    <scope>NUCLEOTIDE SEQUENCE [LARGE SCALE GENOMIC DNA]</scope>
    <source>
        <strain evidence="2 3">JUb89</strain>
    </source>
</reference>
<keyword evidence="3" id="KW-1185">Reference proteome</keyword>
<name>A0A4V2R1N0_ACICA</name>
<sequence>MKKILRCISLWLFNTAAIAETFTLIEKEHEKGDRYNPSTTSYSYIANKPLNIQYFYGYDSDWGKAILAIQFSELDTQGTFLGTTQYPIEDEQQAFLKSLSIPNKNPKTGCTYHGEAVIKLDYVYVVRNDLTTSSNGGAFIYSIKPIGAAVLKCDQSSNATTLETSI</sequence>
<proteinExistence type="predicted"/>
<dbReference type="Proteomes" id="UP000294963">
    <property type="component" value="Unassembled WGS sequence"/>
</dbReference>